<keyword evidence="1" id="KW-0472">Membrane</keyword>
<dbReference type="NCBIfam" id="NF041635">
    <property type="entry name" value="STM3941_fam"/>
    <property type="match status" value="1"/>
</dbReference>
<organism evidence="2 3">
    <name type="scientific">Chryseobacterium suipulveris</name>
    <dbReference type="NCBI Taxonomy" id="2929800"/>
    <lineage>
        <taxon>Bacteria</taxon>
        <taxon>Pseudomonadati</taxon>
        <taxon>Bacteroidota</taxon>
        <taxon>Flavobacteriia</taxon>
        <taxon>Flavobacteriales</taxon>
        <taxon>Weeksellaceae</taxon>
        <taxon>Chryseobacterium group</taxon>
        <taxon>Chryseobacterium</taxon>
    </lineage>
</organism>
<sequence length="135" mass="15630">MLPTETRVISLGIIGILASLALISILTKSILNKNFQIKIDNSGLFLGLIQHSKKLIYWKDITKIESINIEGIRHIIIYVKNVEYYGENEKGIQKYFFNSKMKKYKTPFVINVTALSENFDTIINSIITNWKKYKE</sequence>
<name>A0ABY4BW51_9FLAO</name>
<reference evidence="2 3" key="1">
    <citation type="submission" date="2022-03" db="EMBL/GenBank/DDBJ databases">
        <title>Chryseobacterium sp. isolated from particulate matters in swine house.</title>
        <authorList>
            <person name="Won M."/>
            <person name="Kim S.-J."/>
            <person name="Kwon S.-W."/>
        </authorList>
    </citation>
    <scope>NUCLEOTIDE SEQUENCE [LARGE SCALE GENOMIC DNA]</scope>
    <source>
        <strain evidence="2 3">SC2-2</strain>
    </source>
</reference>
<keyword evidence="1" id="KW-0812">Transmembrane</keyword>
<feature type="transmembrane region" description="Helical" evidence="1">
    <location>
        <begin position="6"/>
        <end position="26"/>
    </location>
</feature>
<gene>
    <name evidence="2" type="ORF">MTP09_04615</name>
</gene>
<dbReference type="Proteomes" id="UP000831460">
    <property type="component" value="Chromosome"/>
</dbReference>
<protein>
    <recommendedName>
        <fullName evidence="4">PH domain-containing protein</fullName>
    </recommendedName>
</protein>
<keyword evidence="3" id="KW-1185">Reference proteome</keyword>
<accession>A0ABY4BW51</accession>
<dbReference type="EMBL" id="CP094532">
    <property type="protein sequence ID" value="UOE41921.1"/>
    <property type="molecule type" value="Genomic_DNA"/>
</dbReference>
<dbReference type="InterPro" id="IPR048136">
    <property type="entry name" value="STM3941-like"/>
</dbReference>
<proteinExistence type="predicted"/>
<evidence type="ECO:0000256" key="1">
    <source>
        <dbReference type="SAM" id="Phobius"/>
    </source>
</evidence>
<evidence type="ECO:0008006" key="4">
    <source>
        <dbReference type="Google" id="ProtNLM"/>
    </source>
</evidence>
<evidence type="ECO:0000313" key="2">
    <source>
        <dbReference type="EMBL" id="UOE41921.1"/>
    </source>
</evidence>
<evidence type="ECO:0000313" key="3">
    <source>
        <dbReference type="Proteomes" id="UP000831460"/>
    </source>
</evidence>
<keyword evidence="1" id="KW-1133">Transmembrane helix</keyword>